<dbReference type="InterPro" id="IPR019458">
    <property type="entry name" value="Est1-like_N"/>
</dbReference>
<keyword evidence="1" id="KW-0866">Nonsense-mediated mRNA decay</keyword>
<evidence type="ECO:0000256" key="2">
    <source>
        <dbReference type="SAM" id="MobiDB-lite"/>
    </source>
</evidence>
<dbReference type="AlphaFoldDB" id="A0A2T4BDK6"/>
<dbReference type="EMBL" id="KZ680211">
    <property type="protein sequence ID" value="PTB67404.1"/>
    <property type="molecule type" value="Genomic_DNA"/>
</dbReference>
<sequence length="889" mass="98439">MASSAPPAAISWRNAQKLRKLLVRDIGKLTPGNASGIDLSKFEAIDSNLDKFRLACVSTIFHDIEYALSQNTEEHLWSMHTSVNTEYRRILGRLKQSSHAVEKRKVEKMYHNFLRIAANFYKGFLQRMCAYYDIPELKRVAQGMELDQMGAKANVSPVSEELQRKVLHSCHLNLIHLGDLTRYRIQARHKSSDYEAALVYYGLAHHIQPQSGFAFHQTGIIHLEQGNHLDIVYNFYRALAVEAPHPNAQLNLETEFKTVLAPNGSRARPNPSVPEAHFTMWFVKLHAYFYRGEVFHQQAELEGEVMHRLDMACRNPASLGILLKMAMVNMLAHNIATTQSTEKQTETSMRFYHFTVRFNAMFLSILCKVLEAELREAVSSAKGLDQNSDATEVAREQTTPVVEALLPVLRVYSMWLVARREEISALADAFGAAIPGMIQSLAKVLSLLCAEFYNLDNSKSCPYLLPEDILIYGFQPLDEKQLPEYCRAYCGDDGARKPSSQALEGCPSPSTERTGRILDIIRCAYFLANQAAFPLIYTDSKVEGTLLVFEYRPAAEQPQVQLGEAQDIATTTPSVGVLPATNEEETTQPALDSHDGATADAAPYSEEMQREASRRLLNDSGNDIYEDLGVMDRATETVLDMVAPFLRPPTPMELDRSPKQTSSAHDAAGSLKPQPSPTSSIASPRYESLPWSWFGTPNPHATRDCAPPVSRDTPNNHYHATPSPNASAAESAPLDDPFATPGRDVWERISRSVASGAGSPAGAAARSHHQEQLLQALNGSASTPRTSSFSRWAQNPGSLPPGLNLQELQNFGALPVSSGSSAFSHPSSLYQGTPPSGLQYNVQPPVDALAILRSRLLLEGRAFNDVFQIDQTTSDYNKAVMRSAYQDSR</sequence>
<evidence type="ECO:0000313" key="5">
    <source>
        <dbReference type="EMBL" id="PTB67404.1"/>
    </source>
</evidence>
<dbReference type="OrthoDB" id="69928at2759"/>
<dbReference type="GO" id="GO:0000184">
    <property type="term" value="P:nuclear-transcribed mRNA catabolic process, nonsense-mediated decay"/>
    <property type="evidence" value="ECO:0007669"/>
    <property type="project" value="UniProtKB-KW"/>
</dbReference>
<evidence type="ECO:0000259" key="4">
    <source>
        <dbReference type="Pfam" id="PF10374"/>
    </source>
</evidence>
<dbReference type="GeneID" id="36602208"/>
<reference evidence="6" key="1">
    <citation type="submission" date="2016-07" db="EMBL/GenBank/DDBJ databases">
        <title>Multiple horizontal gene transfer events from other fungi enriched the ability of initially mycotrophic Trichoderma (Ascomycota) to feed on dead plant biomass.</title>
        <authorList>
            <consortium name="DOE Joint Genome Institute"/>
            <person name="Atanasova L."/>
            <person name="Chenthamara K."/>
            <person name="Zhang J."/>
            <person name="Grujic M."/>
            <person name="Henrissat B."/>
            <person name="Kuo A."/>
            <person name="Aerts A."/>
            <person name="Salamov A."/>
            <person name="Lipzen A."/>
            <person name="Labutti K."/>
            <person name="Barry K."/>
            <person name="Miao Y."/>
            <person name="Rahimi M.J."/>
            <person name="Shen Q."/>
            <person name="Grigoriev I.V."/>
            <person name="Kubicek C.P."/>
            <person name="Druzhinina I.S."/>
        </authorList>
    </citation>
    <scope>NUCLEOTIDE SEQUENCE [LARGE SCALE GENOMIC DNA]</scope>
    <source>
        <strain evidence="6">TUCIM 6016</strain>
    </source>
</reference>
<organism evidence="5 6">
    <name type="scientific">Trichoderma citrinoviride</name>
    <dbReference type="NCBI Taxonomy" id="58853"/>
    <lineage>
        <taxon>Eukaryota</taxon>
        <taxon>Fungi</taxon>
        <taxon>Dikarya</taxon>
        <taxon>Ascomycota</taxon>
        <taxon>Pezizomycotina</taxon>
        <taxon>Sordariomycetes</taxon>
        <taxon>Hypocreomycetidae</taxon>
        <taxon>Hypocreales</taxon>
        <taxon>Hypocreaceae</taxon>
        <taxon>Trichoderma</taxon>
    </lineage>
</organism>
<dbReference type="InterPro" id="IPR011990">
    <property type="entry name" value="TPR-like_helical_dom_sf"/>
</dbReference>
<dbReference type="GO" id="GO:0005634">
    <property type="term" value="C:nucleus"/>
    <property type="evidence" value="ECO:0007669"/>
    <property type="project" value="UniProtKB-SubCell"/>
</dbReference>
<feature type="region of interest" description="Disordered" evidence="2">
    <location>
        <begin position="583"/>
        <end position="612"/>
    </location>
</feature>
<feature type="region of interest" description="Disordered" evidence="2">
    <location>
        <begin position="702"/>
        <end position="742"/>
    </location>
</feature>
<feature type="compositionally biased region" description="Polar residues" evidence="2">
    <location>
        <begin position="779"/>
        <end position="797"/>
    </location>
</feature>
<comment type="function">
    <text evidence="1">Plays a role in nonsense-mediated mRNA decay.</text>
</comment>
<evidence type="ECO:0000313" key="6">
    <source>
        <dbReference type="Proteomes" id="UP000241546"/>
    </source>
</evidence>
<dbReference type="Gene3D" id="1.25.40.10">
    <property type="entry name" value="Tetratricopeptide repeat domain"/>
    <property type="match status" value="1"/>
</dbReference>
<feature type="domain" description="Telomerase activating protein Est1-like N-terminal" evidence="4">
    <location>
        <begin position="72"/>
        <end position="187"/>
    </location>
</feature>
<dbReference type="PANTHER" id="PTHR15696">
    <property type="entry name" value="SMG-7 SUPPRESSOR WITH MORPHOLOGICAL EFFECT ON GENITALIA PROTEIN 7"/>
    <property type="match status" value="1"/>
</dbReference>
<proteinExistence type="predicted"/>
<name>A0A2T4BDK6_9HYPO</name>
<dbReference type="InterPro" id="IPR045153">
    <property type="entry name" value="Est1/Ebs1-like"/>
</dbReference>
<dbReference type="InterPro" id="IPR018834">
    <property type="entry name" value="DNA/RNA-bd_Est1-type"/>
</dbReference>
<feature type="compositionally biased region" description="Low complexity" evidence="2">
    <location>
        <begin position="720"/>
        <end position="732"/>
    </location>
</feature>
<feature type="region of interest" description="Disordered" evidence="2">
    <location>
        <begin position="779"/>
        <end position="800"/>
    </location>
</feature>
<feature type="region of interest" description="Disordered" evidence="2">
    <location>
        <begin position="646"/>
        <end position="684"/>
    </location>
</feature>
<protein>
    <recommendedName>
        <fullName evidence="1">Nonsense-mediated mRNA decay factor</fullName>
    </recommendedName>
</protein>
<keyword evidence="6" id="KW-1185">Reference proteome</keyword>
<evidence type="ECO:0000259" key="3">
    <source>
        <dbReference type="Pfam" id="PF10373"/>
    </source>
</evidence>
<dbReference type="RefSeq" id="XP_024750724.1">
    <property type="nucleotide sequence ID" value="XM_024894090.1"/>
</dbReference>
<dbReference type="Proteomes" id="UP000241546">
    <property type="component" value="Unassembled WGS sequence"/>
</dbReference>
<accession>A0A2T4BDK6</accession>
<comment type="subcellular location">
    <subcellularLocation>
        <location evidence="1">Nucleus</location>
    </subcellularLocation>
</comment>
<dbReference type="Pfam" id="PF10373">
    <property type="entry name" value="EST1_DNA_bind"/>
    <property type="match status" value="1"/>
</dbReference>
<dbReference type="PANTHER" id="PTHR15696:SF36">
    <property type="entry name" value="NONSENSE-MEDIATED MRNA DECAY FACTOR"/>
    <property type="match status" value="1"/>
</dbReference>
<dbReference type="SUPFAM" id="SSF48452">
    <property type="entry name" value="TPR-like"/>
    <property type="match status" value="1"/>
</dbReference>
<gene>
    <name evidence="5" type="ORF">BBK36DRAFT_1158240</name>
</gene>
<evidence type="ECO:0000256" key="1">
    <source>
        <dbReference type="RuleBase" id="RU369098"/>
    </source>
</evidence>
<dbReference type="Pfam" id="PF10374">
    <property type="entry name" value="EST1"/>
    <property type="match status" value="1"/>
</dbReference>
<feature type="domain" description="DNA/RNA-binding" evidence="3">
    <location>
        <begin position="197"/>
        <end position="479"/>
    </location>
</feature>
<keyword evidence="1" id="KW-0539">Nucleus</keyword>